<proteinExistence type="predicted"/>
<sequence>MRLLNATSLKLEEFFDDSLPPYAILSHRWQDDEVSFQDMQTDAARQKAGYTKLKLCCDQAVKDGLGYAWVDTCCIDKSSSAGLSESINSMYRFYQGSAACYAYLFDVQNNRASFSMSAWFSRGWTLQELIAPARVKFYSSTWGNLGTKADFKNEISAITGIDIQVLEGVDPARFCIAKRMSWASRRKTTRIEDRAYSLLGIFDVNMPMLYGEGEKAFLRLQDEIMKHSDDNSLFAWSSTDDNYRGLLAKSPSCFSNCTNIVLSERKLNQVPYSTTNMGLKI</sequence>
<reference evidence="3 4" key="1">
    <citation type="submission" date="2018-05" db="EMBL/GenBank/DDBJ databases">
        <title>Whole genome sequencing for identification of molecular markers to develop diagnostic detection tools for the regulated plant pathogen Lachnellula willkommii.</title>
        <authorList>
            <person name="Giroux E."/>
            <person name="Bilodeau G."/>
        </authorList>
    </citation>
    <scope>NUCLEOTIDE SEQUENCE [LARGE SCALE GENOMIC DNA]</scope>
    <source>
        <strain evidence="3 4">CBS 625.97</strain>
    </source>
</reference>
<dbReference type="AlphaFoldDB" id="A0A7D8YQP6"/>
<dbReference type="InterPro" id="IPR058525">
    <property type="entry name" value="DUF8212"/>
</dbReference>
<feature type="domain" description="DUF8212" evidence="2">
    <location>
        <begin position="215"/>
        <end position="242"/>
    </location>
</feature>
<comment type="caution">
    <text evidence="3">The sequence shown here is derived from an EMBL/GenBank/DDBJ whole genome shotgun (WGS) entry which is preliminary data.</text>
</comment>
<name>A0A7D8YQP6_9HELO</name>
<evidence type="ECO:0000313" key="4">
    <source>
        <dbReference type="Proteomes" id="UP000481288"/>
    </source>
</evidence>
<evidence type="ECO:0000259" key="1">
    <source>
        <dbReference type="Pfam" id="PF06985"/>
    </source>
</evidence>
<dbReference type="Pfam" id="PF26640">
    <property type="entry name" value="DUF8212"/>
    <property type="match status" value="1"/>
</dbReference>
<evidence type="ECO:0000313" key="3">
    <source>
        <dbReference type="EMBL" id="TVY51416.1"/>
    </source>
</evidence>
<dbReference type="PANTHER" id="PTHR10622">
    <property type="entry name" value="HET DOMAIN-CONTAINING PROTEIN"/>
    <property type="match status" value="1"/>
</dbReference>
<evidence type="ECO:0000259" key="2">
    <source>
        <dbReference type="Pfam" id="PF26640"/>
    </source>
</evidence>
<dbReference type="OrthoDB" id="674604at2759"/>
<dbReference type="Proteomes" id="UP000481288">
    <property type="component" value="Unassembled WGS sequence"/>
</dbReference>
<organism evidence="3 4">
    <name type="scientific">Lachnellula cervina</name>
    <dbReference type="NCBI Taxonomy" id="1316786"/>
    <lineage>
        <taxon>Eukaryota</taxon>
        <taxon>Fungi</taxon>
        <taxon>Dikarya</taxon>
        <taxon>Ascomycota</taxon>
        <taxon>Pezizomycotina</taxon>
        <taxon>Leotiomycetes</taxon>
        <taxon>Helotiales</taxon>
        <taxon>Lachnaceae</taxon>
        <taxon>Lachnellula</taxon>
    </lineage>
</organism>
<dbReference type="Pfam" id="PF06985">
    <property type="entry name" value="HET"/>
    <property type="match status" value="1"/>
</dbReference>
<feature type="domain" description="Heterokaryon incompatibility" evidence="1">
    <location>
        <begin position="22"/>
        <end position="111"/>
    </location>
</feature>
<accession>A0A7D8YQP6</accession>
<protein>
    <submittedName>
        <fullName evidence="3">Vegetative incompatibility protein HET-E-1</fullName>
    </submittedName>
</protein>
<keyword evidence="4" id="KW-1185">Reference proteome</keyword>
<dbReference type="InterPro" id="IPR010730">
    <property type="entry name" value="HET"/>
</dbReference>
<dbReference type="PANTHER" id="PTHR10622:SF10">
    <property type="entry name" value="HET DOMAIN-CONTAINING PROTEIN"/>
    <property type="match status" value="1"/>
</dbReference>
<dbReference type="EMBL" id="QGMG01000825">
    <property type="protein sequence ID" value="TVY51416.1"/>
    <property type="molecule type" value="Genomic_DNA"/>
</dbReference>
<gene>
    <name evidence="3" type="primary">HET-E1_10</name>
    <name evidence="3" type="ORF">LCER1_G007635</name>
</gene>